<gene>
    <name evidence="1" type="ORF">FKW44_002532</name>
</gene>
<keyword evidence="2" id="KW-1185">Reference proteome</keyword>
<dbReference type="Proteomes" id="UP000595437">
    <property type="component" value="Chromosome 2"/>
</dbReference>
<proteinExistence type="predicted"/>
<name>A0A7T8QWD8_CALRO</name>
<feature type="non-terminal residue" evidence="1">
    <location>
        <position position="1"/>
    </location>
</feature>
<evidence type="ECO:0000313" key="2">
    <source>
        <dbReference type="Proteomes" id="UP000595437"/>
    </source>
</evidence>
<accession>A0A7T8QWD8</accession>
<evidence type="ECO:0000313" key="1">
    <source>
        <dbReference type="EMBL" id="QQP57516.1"/>
    </source>
</evidence>
<dbReference type="AlphaFoldDB" id="A0A7T8QWD8"/>
<sequence length="85" mass="10040">GGYEVWCGVYPGWKRSEQETLSRQKKVLEDKKKRKNKLAGKKIFEDLEKKADDDMDKMEMKPVAKERLPFLELESLRRPSNIVKN</sequence>
<dbReference type="EMBL" id="CP045891">
    <property type="protein sequence ID" value="QQP57516.1"/>
    <property type="molecule type" value="Genomic_DNA"/>
</dbReference>
<reference evidence="2" key="1">
    <citation type="submission" date="2021-01" db="EMBL/GenBank/DDBJ databases">
        <title>Caligus Genome Assembly.</title>
        <authorList>
            <person name="Gallardo-Escarate C."/>
        </authorList>
    </citation>
    <scope>NUCLEOTIDE SEQUENCE [LARGE SCALE GENOMIC DNA]</scope>
</reference>
<protein>
    <submittedName>
        <fullName evidence="1">Uncharacterized protein</fullName>
    </submittedName>
</protein>
<organism evidence="1 2">
    <name type="scientific">Caligus rogercresseyi</name>
    <name type="common">Sea louse</name>
    <dbReference type="NCBI Taxonomy" id="217165"/>
    <lineage>
        <taxon>Eukaryota</taxon>
        <taxon>Metazoa</taxon>
        <taxon>Ecdysozoa</taxon>
        <taxon>Arthropoda</taxon>
        <taxon>Crustacea</taxon>
        <taxon>Multicrustacea</taxon>
        <taxon>Hexanauplia</taxon>
        <taxon>Copepoda</taxon>
        <taxon>Siphonostomatoida</taxon>
        <taxon>Caligidae</taxon>
        <taxon>Caligus</taxon>
    </lineage>
</organism>